<feature type="domain" description="Zn(2)-C6 fungal-type" evidence="3">
    <location>
        <begin position="40"/>
        <end position="72"/>
    </location>
</feature>
<protein>
    <recommendedName>
        <fullName evidence="3">Zn(2)-C6 fungal-type domain-containing protein</fullName>
    </recommendedName>
</protein>
<keyword evidence="5" id="KW-1185">Reference proteome</keyword>
<accession>A0ABR1XFB2</accession>
<dbReference type="EMBL" id="JBBWUH010000015">
    <property type="protein sequence ID" value="KAK8152077.1"/>
    <property type="molecule type" value="Genomic_DNA"/>
</dbReference>
<feature type="region of interest" description="Disordered" evidence="2">
    <location>
        <begin position="1"/>
        <end position="31"/>
    </location>
</feature>
<dbReference type="InterPro" id="IPR036864">
    <property type="entry name" value="Zn2-C6_fun-type_DNA-bd_sf"/>
</dbReference>
<evidence type="ECO:0000313" key="5">
    <source>
        <dbReference type="Proteomes" id="UP001456524"/>
    </source>
</evidence>
<dbReference type="Proteomes" id="UP001456524">
    <property type="component" value="Unassembled WGS sequence"/>
</dbReference>
<dbReference type="PROSITE" id="PS00463">
    <property type="entry name" value="ZN2_CY6_FUNGAL_1"/>
    <property type="match status" value="1"/>
</dbReference>
<evidence type="ECO:0000256" key="2">
    <source>
        <dbReference type="SAM" id="MobiDB-lite"/>
    </source>
</evidence>
<feature type="region of interest" description="Disordered" evidence="2">
    <location>
        <begin position="76"/>
        <end position="121"/>
    </location>
</feature>
<dbReference type="CDD" id="cd00067">
    <property type="entry name" value="GAL4"/>
    <property type="match status" value="1"/>
</dbReference>
<dbReference type="Pfam" id="PF00172">
    <property type="entry name" value="Zn_clus"/>
    <property type="match status" value="1"/>
</dbReference>
<dbReference type="InterPro" id="IPR001138">
    <property type="entry name" value="Zn2Cys6_DnaBD"/>
</dbReference>
<keyword evidence="1" id="KW-0539">Nucleus</keyword>
<sequence>MSSQSTVAPRTFRSHPTEIARHPSPLSGRRRVWQPRAKQACDKCRVLRKRCYKDNISEPCVRCRSSGVKCHFANRHKSQTTRNSTTPCPIPVTPTTSHGGDNSTDDNGLAGSSSSSSSSPDAIWEFMGKMPVLQDPFHSLESLPSPLPPPLSLSAFSMPNEAPQKNAELVPSMLGGGYRIRPQQLLNNVATALLPVTEGAGMGTDMSVDMGIGMDMGEAQLLTDLTLCGCIDWNHYWSQRRKAGRFAAAT</sequence>
<dbReference type="PROSITE" id="PS50048">
    <property type="entry name" value="ZN2_CY6_FUNGAL_2"/>
    <property type="match status" value="1"/>
</dbReference>
<name>A0ABR1XFB2_9PEZI</name>
<gene>
    <name evidence="4" type="ORF">IWX90DRAFT_86330</name>
</gene>
<evidence type="ECO:0000256" key="1">
    <source>
        <dbReference type="ARBA" id="ARBA00023242"/>
    </source>
</evidence>
<dbReference type="SUPFAM" id="SSF57701">
    <property type="entry name" value="Zn2/Cys6 DNA-binding domain"/>
    <property type="match status" value="1"/>
</dbReference>
<proteinExistence type="predicted"/>
<evidence type="ECO:0000259" key="3">
    <source>
        <dbReference type="PROSITE" id="PS50048"/>
    </source>
</evidence>
<feature type="compositionally biased region" description="Polar residues" evidence="2">
    <location>
        <begin position="97"/>
        <end position="106"/>
    </location>
</feature>
<organism evidence="4 5">
    <name type="scientific">Phyllosticta citrichinensis</name>
    <dbReference type="NCBI Taxonomy" id="1130410"/>
    <lineage>
        <taxon>Eukaryota</taxon>
        <taxon>Fungi</taxon>
        <taxon>Dikarya</taxon>
        <taxon>Ascomycota</taxon>
        <taxon>Pezizomycotina</taxon>
        <taxon>Dothideomycetes</taxon>
        <taxon>Dothideomycetes incertae sedis</taxon>
        <taxon>Botryosphaeriales</taxon>
        <taxon>Phyllostictaceae</taxon>
        <taxon>Phyllosticta</taxon>
    </lineage>
</organism>
<evidence type="ECO:0000313" key="4">
    <source>
        <dbReference type="EMBL" id="KAK8152077.1"/>
    </source>
</evidence>
<reference evidence="4 5" key="1">
    <citation type="journal article" date="2022" name="G3 (Bethesda)">
        <title>Enemy or ally: a genomic approach to elucidate the lifestyle of Phyllosticta citrichinaensis.</title>
        <authorList>
            <person name="Buijs V.A."/>
            <person name="Groenewald J.Z."/>
            <person name="Haridas S."/>
            <person name="LaButti K.M."/>
            <person name="Lipzen A."/>
            <person name="Martin F.M."/>
            <person name="Barry K."/>
            <person name="Grigoriev I.V."/>
            <person name="Crous P.W."/>
            <person name="Seidl M.F."/>
        </authorList>
    </citation>
    <scope>NUCLEOTIDE SEQUENCE [LARGE SCALE GENOMIC DNA]</scope>
    <source>
        <strain evidence="4 5">CBS 129764</strain>
    </source>
</reference>
<comment type="caution">
    <text evidence="4">The sequence shown here is derived from an EMBL/GenBank/DDBJ whole genome shotgun (WGS) entry which is preliminary data.</text>
</comment>